<reference evidence="17" key="1">
    <citation type="submission" date="2021-01" db="EMBL/GenBank/DDBJ databases">
        <authorList>
            <person name="Corre E."/>
            <person name="Pelletier E."/>
            <person name="Niang G."/>
            <person name="Scheremetjew M."/>
            <person name="Finn R."/>
            <person name="Kale V."/>
            <person name="Holt S."/>
            <person name="Cochrane G."/>
            <person name="Meng A."/>
            <person name="Brown T."/>
            <person name="Cohen L."/>
        </authorList>
    </citation>
    <scope>NUCLEOTIDE SEQUENCE</scope>
    <source>
        <strain evidence="17">NY070348D</strain>
    </source>
</reference>
<feature type="transmembrane region" description="Helical" evidence="15">
    <location>
        <begin position="336"/>
        <end position="353"/>
    </location>
</feature>
<feature type="transmembrane region" description="Helical" evidence="15">
    <location>
        <begin position="142"/>
        <end position="167"/>
    </location>
</feature>
<dbReference type="InterPro" id="IPR005829">
    <property type="entry name" value="Sugar_transporter_CS"/>
</dbReference>
<dbReference type="AlphaFoldDB" id="A0A7S2RH78"/>
<evidence type="ECO:0000256" key="7">
    <source>
        <dbReference type="ARBA" id="ARBA00044637"/>
    </source>
</evidence>
<proteinExistence type="inferred from homology"/>
<evidence type="ECO:0000256" key="15">
    <source>
        <dbReference type="SAM" id="Phobius"/>
    </source>
</evidence>
<feature type="transmembrane region" description="Helical" evidence="15">
    <location>
        <begin position="295"/>
        <end position="316"/>
    </location>
</feature>
<evidence type="ECO:0000256" key="3">
    <source>
        <dbReference type="ARBA" id="ARBA00011738"/>
    </source>
</evidence>
<sequence>MESASKVKPCADDAKSSGDDIHNGVERALNFYSVLAIFVAVFGGLLFGLDIGTASITSMNHFREEMGIPIQVSGHADSSAVVKQVSMFPIVFHITTLCGAPFAGQISDRYGRKPVMLAAAILFCIGALWQVFAGMISQSFGWTSILLGRVVGGFGNGFILTIMPVYASELAPTKYRGMTITSFQLFITIGIFVMTLINYYIEDYKWGWRLGFGVQAIPCAIVILMTLFFLPESPRYLVQQDRDDEAIAAIRHLSKGSPDEDKVARNELLRIQEEVAAVKAHGNGSWGELLQGTNFASLLCGIMVSFSQQVTGINWFMNYATQLFSALGFAPFTFDLLLKLLNMVSTILAIFLVERAGRKSMIVFGTLAILGVYLAMFIIIEATGVDVTVSTPDSLEKAVQTFFVAMIFVYQFLFAVTWGPLGFILPAEIFPTRVRGKGMSIAIASNMVGNICFGDFGYQNLNAATSMSLTMVVVVLANVMFVLVTALFLVPETKSVVLEDIPIVFGFCPKGDAAAGLGTMRQFAMRNGKQAKSVLACKSIDPQIEIAAKRSARNAQV</sequence>
<dbReference type="InterPro" id="IPR050360">
    <property type="entry name" value="MFS_Sugar_Transporters"/>
</dbReference>
<dbReference type="PANTHER" id="PTHR48022:SF2">
    <property type="entry name" value="PLASTIDIC GLUCOSE TRANSPORTER 4"/>
    <property type="match status" value="1"/>
</dbReference>
<evidence type="ECO:0000256" key="10">
    <source>
        <dbReference type="ARBA" id="ARBA00044662"/>
    </source>
</evidence>
<dbReference type="InterPro" id="IPR036259">
    <property type="entry name" value="MFS_trans_sf"/>
</dbReference>
<dbReference type="GO" id="GO:0016020">
    <property type="term" value="C:membrane"/>
    <property type="evidence" value="ECO:0007669"/>
    <property type="project" value="UniProtKB-SubCell"/>
</dbReference>
<dbReference type="PROSITE" id="PS00217">
    <property type="entry name" value="SUGAR_TRANSPORT_2"/>
    <property type="match status" value="1"/>
</dbReference>
<evidence type="ECO:0000256" key="14">
    <source>
        <dbReference type="RuleBase" id="RU003346"/>
    </source>
</evidence>
<feature type="transmembrane region" description="Helical" evidence="15">
    <location>
        <begin position="400"/>
        <end position="427"/>
    </location>
</feature>
<evidence type="ECO:0000256" key="8">
    <source>
        <dbReference type="ARBA" id="ARBA00044648"/>
    </source>
</evidence>
<evidence type="ECO:0000256" key="11">
    <source>
        <dbReference type="ARBA" id="ARBA00044668"/>
    </source>
</evidence>
<feature type="transmembrane region" description="Helical" evidence="15">
    <location>
        <begin position="360"/>
        <end position="380"/>
    </location>
</feature>
<evidence type="ECO:0000256" key="4">
    <source>
        <dbReference type="ARBA" id="ARBA00022692"/>
    </source>
</evidence>
<keyword evidence="14" id="KW-0813">Transport</keyword>
<dbReference type="InterPro" id="IPR003663">
    <property type="entry name" value="Sugar/inositol_transpt"/>
</dbReference>
<feature type="transmembrane region" description="Helical" evidence="15">
    <location>
        <begin position="439"/>
        <end position="458"/>
    </location>
</feature>
<feature type="domain" description="Major facilitator superfamily (MFS) profile" evidence="16">
    <location>
        <begin position="36"/>
        <end position="494"/>
    </location>
</feature>
<feature type="transmembrane region" description="Helical" evidence="15">
    <location>
        <begin position="179"/>
        <end position="201"/>
    </location>
</feature>
<keyword evidence="5 15" id="KW-1133">Transmembrane helix</keyword>
<accession>A0A7S2RH78</accession>
<dbReference type="Gene3D" id="1.20.1250.20">
    <property type="entry name" value="MFS general substrate transporter like domains"/>
    <property type="match status" value="1"/>
</dbReference>
<name>A0A7S2RH78_9STRA</name>
<comment type="catalytic activity">
    <reaction evidence="8">
        <text>D-glucose(out) = D-glucose(in)</text>
        <dbReference type="Rhea" id="RHEA:60376"/>
        <dbReference type="ChEBI" id="CHEBI:4167"/>
    </reaction>
    <physiologicalReaction direction="left-to-right" evidence="8">
        <dbReference type="Rhea" id="RHEA:60377"/>
    </physiologicalReaction>
</comment>
<evidence type="ECO:0000256" key="2">
    <source>
        <dbReference type="ARBA" id="ARBA00010992"/>
    </source>
</evidence>
<dbReference type="PRINTS" id="PR00171">
    <property type="entry name" value="SUGRTRNSPORT"/>
</dbReference>
<comment type="catalytic activity">
    <reaction evidence="12">
        <text>D-fructose(out) = D-fructose(in)</text>
        <dbReference type="Rhea" id="RHEA:60372"/>
        <dbReference type="ChEBI" id="CHEBI:37721"/>
    </reaction>
    <physiologicalReaction direction="left-to-right" evidence="12">
        <dbReference type="Rhea" id="RHEA:60373"/>
    </physiologicalReaction>
</comment>
<organism evidence="17">
    <name type="scientific">Mucochytrium quahogii</name>
    <dbReference type="NCBI Taxonomy" id="96639"/>
    <lineage>
        <taxon>Eukaryota</taxon>
        <taxon>Sar</taxon>
        <taxon>Stramenopiles</taxon>
        <taxon>Bigyra</taxon>
        <taxon>Labyrinthulomycetes</taxon>
        <taxon>Thraustochytrida</taxon>
        <taxon>Thraustochytriidae</taxon>
        <taxon>Mucochytrium</taxon>
    </lineage>
</organism>
<dbReference type="PANTHER" id="PTHR48022">
    <property type="entry name" value="PLASTIDIC GLUCOSE TRANSPORTER 4"/>
    <property type="match status" value="1"/>
</dbReference>
<dbReference type="PROSITE" id="PS00216">
    <property type="entry name" value="SUGAR_TRANSPORT_1"/>
    <property type="match status" value="2"/>
</dbReference>
<evidence type="ECO:0000256" key="5">
    <source>
        <dbReference type="ARBA" id="ARBA00022989"/>
    </source>
</evidence>
<comment type="catalytic activity">
    <reaction evidence="7">
        <text>D-galactose(in) = D-galactose(out)</text>
        <dbReference type="Rhea" id="RHEA:34915"/>
        <dbReference type="ChEBI" id="CHEBI:4139"/>
    </reaction>
    <physiologicalReaction direction="right-to-left" evidence="7">
        <dbReference type="Rhea" id="RHEA:34917"/>
    </physiologicalReaction>
</comment>
<evidence type="ECO:0000256" key="12">
    <source>
        <dbReference type="ARBA" id="ARBA00044710"/>
    </source>
</evidence>
<dbReference type="PROSITE" id="PS50850">
    <property type="entry name" value="MFS"/>
    <property type="match status" value="1"/>
</dbReference>
<dbReference type="SUPFAM" id="SSF103473">
    <property type="entry name" value="MFS general substrate transporter"/>
    <property type="match status" value="1"/>
</dbReference>
<evidence type="ECO:0000256" key="9">
    <source>
        <dbReference type="ARBA" id="ARBA00044656"/>
    </source>
</evidence>
<feature type="transmembrane region" description="Helical" evidence="15">
    <location>
        <begin position="29"/>
        <end position="49"/>
    </location>
</feature>
<evidence type="ECO:0000256" key="6">
    <source>
        <dbReference type="ARBA" id="ARBA00023136"/>
    </source>
</evidence>
<comment type="catalytic activity">
    <reaction evidence="9">
        <text>D-xylose(out) = D-xylose(in)</text>
        <dbReference type="Rhea" id="RHEA:78427"/>
        <dbReference type="ChEBI" id="CHEBI:53455"/>
    </reaction>
    <physiologicalReaction direction="left-to-right" evidence="9">
        <dbReference type="Rhea" id="RHEA:78428"/>
    </physiologicalReaction>
</comment>
<feature type="transmembrane region" description="Helical" evidence="15">
    <location>
        <begin position="115"/>
        <end position="136"/>
    </location>
</feature>
<comment type="similarity">
    <text evidence="2 14">Belongs to the major facilitator superfamily. Sugar transporter (TC 2.A.1.1) family.</text>
</comment>
<keyword evidence="6 15" id="KW-0472">Membrane</keyword>
<evidence type="ECO:0000256" key="13">
    <source>
        <dbReference type="ARBA" id="ARBA00044780"/>
    </source>
</evidence>
<protein>
    <recommendedName>
        <fullName evidence="13">Hexose transporter 1</fullName>
    </recommendedName>
</protein>
<evidence type="ECO:0000259" key="16">
    <source>
        <dbReference type="PROSITE" id="PS50850"/>
    </source>
</evidence>
<dbReference type="InterPro" id="IPR005828">
    <property type="entry name" value="MFS_sugar_transport-like"/>
</dbReference>
<feature type="transmembrane region" description="Helical" evidence="15">
    <location>
        <begin position="470"/>
        <end position="490"/>
    </location>
</feature>
<comment type="catalytic activity">
    <reaction evidence="10">
        <text>D-mannose(out) = D-mannose(in)</text>
        <dbReference type="Rhea" id="RHEA:78391"/>
        <dbReference type="ChEBI" id="CHEBI:4208"/>
    </reaction>
    <physiologicalReaction direction="left-to-right" evidence="10">
        <dbReference type="Rhea" id="RHEA:78392"/>
    </physiologicalReaction>
</comment>
<comment type="subcellular location">
    <subcellularLocation>
        <location evidence="1">Membrane</location>
        <topology evidence="1">Multi-pass membrane protein</topology>
    </subcellularLocation>
</comment>
<dbReference type="EMBL" id="HBHK01005672">
    <property type="protein sequence ID" value="CAD9670888.1"/>
    <property type="molecule type" value="Transcribed_RNA"/>
</dbReference>
<evidence type="ECO:0000256" key="1">
    <source>
        <dbReference type="ARBA" id="ARBA00004141"/>
    </source>
</evidence>
<dbReference type="Pfam" id="PF00083">
    <property type="entry name" value="Sugar_tr"/>
    <property type="match status" value="1"/>
</dbReference>
<evidence type="ECO:0000313" key="17">
    <source>
        <dbReference type="EMBL" id="CAD9670888.1"/>
    </source>
</evidence>
<dbReference type="GO" id="GO:0005351">
    <property type="term" value="F:carbohydrate:proton symporter activity"/>
    <property type="evidence" value="ECO:0007669"/>
    <property type="project" value="TreeGrafter"/>
</dbReference>
<comment type="catalytic activity">
    <reaction evidence="11">
        <text>D-glucosamine(out) = D-glucosamine(in)</text>
        <dbReference type="Rhea" id="RHEA:78423"/>
        <dbReference type="ChEBI" id="CHEBI:58723"/>
    </reaction>
    <physiologicalReaction direction="left-to-right" evidence="11">
        <dbReference type="Rhea" id="RHEA:78424"/>
    </physiologicalReaction>
</comment>
<comment type="subunit">
    <text evidence="3">Homodimer.</text>
</comment>
<feature type="transmembrane region" description="Helical" evidence="15">
    <location>
        <begin position="207"/>
        <end position="230"/>
    </location>
</feature>
<gene>
    <name evidence="17" type="ORF">QSP1433_LOCUS3332</name>
</gene>
<keyword evidence="4 15" id="KW-0812">Transmembrane</keyword>
<dbReference type="NCBIfam" id="TIGR00879">
    <property type="entry name" value="SP"/>
    <property type="match status" value="1"/>
</dbReference>
<dbReference type="InterPro" id="IPR020846">
    <property type="entry name" value="MFS_dom"/>
</dbReference>